<keyword evidence="9 12" id="KW-0472">Membrane</keyword>
<dbReference type="OMA" id="WWVEVRM"/>
<name>A0A642UEK4_DIURU</name>
<keyword evidence="8 12" id="KW-1133">Transmembrane helix</keyword>
<evidence type="ECO:0000256" key="2">
    <source>
        <dbReference type="ARBA" id="ARBA00004922"/>
    </source>
</evidence>
<dbReference type="RefSeq" id="XP_034010069.1">
    <property type="nucleotide sequence ID" value="XM_034158148.1"/>
</dbReference>
<evidence type="ECO:0000256" key="3">
    <source>
        <dbReference type="ARBA" id="ARBA00007063"/>
    </source>
</evidence>
<keyword evidence="7 12" id="KW-0256">Endoplasmic reticulum</keyword>
<dbReference type="PANTHER" id="PTHR22760:SF1">
    <property type="entry name" value="DOL-P-MAN:MAN(7)GLCNAC(2)-PP-DOL ALPHA-1,6-MANNOSYLTRANSFERASE"/>
    <property type="match status" value="1"/>
</dbReference>
<feature type="transmembrane region" description="Helical" evidence="12">
    <location>
        <begin position="376"/>
        <end position="398"/>
    </location>
</feature>
<evidence type="ECO:0000256" key="4">
    <source>
        <dbReference type="ARBA" id="ARBA00022676"/>
    </source>
</evidence>
<dbReference type="EC" id="2.4.1.-" evidence="12"/>
<organism evidence="13 14">
    <name type="scientific">Diutina rugosa</name>
    <name type="common">Yeast</name>
    <name type="synonym">Candida rugosa</name>
    <dbReference type="NCBI Taxonomy" id="5481"/>
    <lineage>
        <taxon>Eukaryota</taxon>
        <taxon>Fungi</taxon>
        <taxon>Dikarya</taxon>
        <taxon>Ascomycota</taxon>
        <taxon>Saccharomycotina</taxon>
        <taxon>Pichiomycetes</taxon>
        <taxon>Debaryomycetaceae</taxon>
        <taxon>Diutina</taxon>
    </lineage>
</organism>
<evidence type="ECO:0000256" key="8">
    <source>
        <dbReference type="ARBA" id="ARBA00022989"/>
    </source>
</evidence>
<dbReference type="VEuPathDB" id="FungiDB:DIURU_005193"/>
<comment type="function">
    <text evidence="10">Mannosyltransferase that operates in the biosynthetic pathway of dolichol-linked oligosaccharides, the glycan precursors employed in protein asparagine (N)-glycosylation. The assembly of dolichol-linked oligosaccharides begins on the cytosolic side of the endoplasmic reticulum membrane and finishes in its lumen. The sequential addition of sugars to dolichol pyrophosphate produces dolichol-linked oligosaccharides containing fourteen sugars, including two GlcNAcs, nine mannoses and three glucoses. Once assembled, the oligosaccharide is transferred from the lipid to nascent proteins by oligosaccharyltransferases. In the lumen of the endoplasmic reticulum, adds the eighth mannose residue in an alpha-1,6 linkage onto Man(7)GlcNAc(2)-PP-dolichol to produce Man(8)GlcNAc(2)-PP-dolichol.</text>
</comment>
<evidence type="ECO:0000256" key="9">
    <source>
        <dbReference type="ARBA" id="ARBA00023136"/>
    </source>
</evidence>
<feature type="transmembrane region" description="Helical" evidence="12">
    <location>
        <begin position="214"/>
        <end position="233"/>
    </location>
</feature>
<comment type="pathway">
    <text evidence="2">Protein modification; protein glycosylation.</text>
</comment>
<gene>
    <name evidence="13" type="ORF">DIURU_005193</name>
</gene>
<feature type="transmembrane region" description="Helical" evidence="12">
    <location>
        <begin position="180"/>
        <end position="207"/>
    </location>
</feature>
<sequence length="562" mass="62950">MPRVIDAVLVAIVAYHLYLAPYTKVEESFNIQAIHDIVNYGAFPQEVITAHYDHVAFPGAVPRSFVGALVISGFTKMIMNVSKWFGHPLVVDGATEADLLLVVRSVLGLANAMGIVAIGHAIDKVTPKKRGVGWWYTLLACGQFHLLYYASRTLPNFVALPVVNFALAKLIQGDISGLSWLAFCGVVFRLEIGVFATIIAIVSSLIFRQTQLSVAIVMLMAGTVFGLFISISFDSYFWGRLVWPELEGFVFNVVHGKSVNWGTEPWKAYFTRYLWQLFRPPLVLLLVIPGLVSDPVGEIKSSPKNQKQPETAITHPSKNILRILTVSSIIYVAVMSFQPHKEWRFIIYTVPIFIASAANAMNNVWSKRRDSISTSILAAGLSLVAVASIFVGLLFGYFSSYNYPGGEALYQTNKWLDQHYQNSSALVHMDVASCMTGINRFGEIHRLDDTIIYDKTEDDDVLKEIWDSIDILISEKQPDVNEGWQHVYTARKFSGVSLVPTKALVQALRLDPVNYGKGLLTSVVDEVKRGQWETAQLWLQQSVKTEEYLYVFERTRHPDDDN</sequence>
<proteinExistence type="inferred from homology"/>
<dbReference type="AlphaFoldDB" id="A0A642UEK4"/>
<evidence type="ECO:0000256" key="10">
    <source>
        <dbReference type="ARBA" id="ARBA00044721"/>
    </source>
</evidence>
<protein>
    <recommendedName>
        <fullName evidence="12">Mannosyltransferase</fullName>
        <ecNumber evidence="12">2.4.1.-</ecNumber>
    </recommendedName>
</protein>
<evidence type="ECO:0000256" key="6">
    <source>
        <dbReference type="ARBA" id="ARBA00022692"/>
    </source>
</evidence>
<evidence type="ECO:0000256" key="1">
    <source>
        <dbReference type="ARBA" id="ARBA00004477"/>
    </source>
</evidence>
<comment type="caution">
    <text evidence="13">The sequence shown here is derived from an EMBL/GenBank/DDBJ whole genome shotgun (WGS) entry which is preliminary data.</text>
</comment>
<dbReference type="GeneID" id="54783844"/>
<dbReference type="UniPathway" id="UPA00378"/>
<dbReference type="GO" id="GO:0006487">
    <property type="term" value="P:protein N-linked glycosylation"/>
    <property type="evidence" value="ECO:0007669"/>
    <property type="project" value="TreeGrafter"/>
</dbReference>
<feature type="transmembrane region" description="Helical" evidence="12">
    <location>
        <begin position="282"/>
        <end position="299"/>
    </location>
</feature>
<dbReference type="EMBL" id="SWFT01000155">
    <property type="protein sequence ID" value="KAA8897594.1"/>
    <property type="molecule type" value="Genomic_DNA"/>
</dbReference>
<keyword evidence="5" id="KW-0808">Transferase</keyword>
<feature type="transmembrane region" description="Helical" evidence="12">
    <location>
        <begin position="320"/>
        <end position="339"/>
    </location>
</feature>
<feature type="transmembrane region" description="Helical" evidence="12">
    <location>
        <begin position="345"/>
        <end position="364"/>
    </location>
</feature>
<feature type="transmembrane region" description="Helical" evidence="12">
    <location>
        <begin position="134"/>
        <end position="151"/>
    </location>
</feature>
<evidence type="ECO:0000256" key="12">
    <source>
        <dbReference type="RuleBase" id="RU363075"/>
    </source>
</evidence>
<comment type="similarity">
    <text evidence="3 12">Belongs to the glycosyltransferase 22 family.</text>
</comment>
<evidence type="ECO:0000313" key="14">
    <source>
        <dbReference type="Proteomes" id="UP000449547"/>
    </source>
</evidence>
<dbReference type="Pfam" id="PF03901">
    <property type="entry name" value="Glyco_transf_22"/>
    <property type="match status" value="1"/>
</dbReference>
<comment type="subcellular location">
    <subcellularLocation>
        <location evidence="1 12">Endoplasmic reticulum membrane</location>
        <topology evidence="1 12">Multi-pass membrane protein</topology>
    </subcellularLocation>
</comment>
<dbReference type="Proteomes" id="UP000449547">
    <property type="component" value="Unassembled WGS sequence"/>
</dbReference>
<dbReference type="InterPro" id="IPR005599">
    <property type="entry name" value="GPI_mannosylTrfase"/>
</dbReference>
<keyword evidence="6 12" id="KW-0812">Transmembrane</keyword>
<accession>A0A642UEK4</accession>
<dbReference type="PANTHER" id="PTHR22760">
    <property type="entry name" value="GLYCOSYLTRANSFERASE"/>
    <property type="match status" value="1"/>
</dbReference>
<dbReference type="OrthoDB" id="19039at2759"/>
<evidence type="ECO:0000256" key="11">
    <source>
        <dbReference type="ARBA" id="ARBA00048899"/>
    </source>
</evidence>
<reference evidence="13 14" key="1">
    <citation type="submission" date="2019-07" db="EMBL/GenBank/DDBJ databases">
        <title>Genome assembly of two rare yeast pathogens: Diutina rugosa and Trichomonascus ciferrii.</title>
        <authorList>
            <person name="Mixao V."/>
            <person name="Saus E."/>
            <person name="Hansen A."/>
            <person name="Lass-Flor C."/>
            <person name="Gabaldon T."/>
        </authorList>
    </citation>
    <scope>NUCLEOTIDE SEQUENCE [LARGE SCALE GENOMIC DNA]</scope>
    <source>
        <strain evidence="13 14">CBS 613</strain>
    </source>
</reference>
<dbReference type="GO" id="GO:0005789">
    <property type="term" value="C:endoplasmic reticulum membrane"/>
    <property type="evidence" value="ECO:0007669"/>
    <property type="project" value="UniProtKB-SubCell"/>
</dbReference>
<dbReference type="GO" id="GO:0052917">
    <property type="term" value="F:dol-P-Man:Man(7)GlcNAc(2)-PP-Dol alpha-1,6-mannosyltransferase activity"/>
    <property type="evidence" value="ECO:0007669"/>
    <property type="project" value="UniProtKB-EC"/>
</dbReference>
<comment type="catalytic activity">
    <reaction evidence="11">
        <text>an alpha-D-Man-(1-&gt;2)-alpha-D-Man-(1-&gt;2)-alpha-D-Man-(1-&gt;3)-[alpha-D-Man-(1-&gt;2)-alpha-D-Man-(1-&gt;3)-alpha-D-Man-(1-&gt;6)]-beta-D-Man-(1-&gt;4)-beta-D-GlcNAc-(1-&gt;4)-alpha-D-GlcNAc-diphospho-di-trans,poly-cis-dolichol + a di-trans,poly-cis-dolichyl beta-D-mannosyl phosphate = an alpha-D-Man-(1-&gt;2)-alpha-D-Man-(1-&gt;2)-alpha-D-Man-(1-&gt;3)-[alpha-D-Man-(1-&gt;2)-alpha-D-Man-(1-&gt;3)-[alpha-D-Man-(1-&gt;6)]-alpha-D-Man-(1-&gt;6)]-beta-D-Man-(1-&gt;4)-beta-D-GlcNAc-(1-&gt;4)-alpha-D-GlcNAc-diphospho-di-trans,poly-cis-dolichol + a di-trans,poly-cis-dolichyl phosphate + H(+)</text>
        <dbReference type="Rhea" id="RHEA:29535"/>
        <dbReference type="Rhea" id="RHEA-COMP:19498"/>
        <dbReference type="Rhea" id="RHEA-COMP:19501"/>
        <dbReference type="Rhea" id="RHEA-COMP:19518"/>
        <dbReference type="Rhea" id="RHEA-COMP:19519"/>
        <dbReference type="ChEBI" id="CHEBI:15378"/>
        <dbReference type="ChEBI" id="CHEBI:57683"/>
        <dbReference type="ChEBI" id="CHEBI:58211"/>
        <dbReference type="ChEBI" id="CHEBI:132517"/>
        <dbReference type="ChEBI" id="CHEBI:132519"/>
        <dbReference type="EC" id="2.4.1.260"/>
    </reaction>
    <physiologicalReaction direction="left-to-right" evidence="11">
        <dbReference type="Rhea" id="RHEA:29536"/>
    </physiologicalReaction>
</comment>
<keyword evidence="14" id="KW-1185">Reference proteome</keyword>
<feature type="transmembrane region" description="Helical" evidence="12">
    <location>
        <begin position="99"/>
        <end position="122"/>
    </location>
</feature>
<evidence type="ECO:0000256" key="7">
    <source>
        <dbReference type="ARBA" id="ARBA00022824"/>
    </source>
</evidence>
<evidence type="ECO:0000313" key="13">
    <source>
        <dbReference type="EMBL" id="KAA8897594.1"/>
    </source>
</evidence>
<keyword evidence="4 12" id="KW-0328">Glycosyltransferase</keyword>
<evidence type="ECO:0000256" key="5">
    <source>
        <dbReference type="ARBA" id="ARBA00022679"/>
    </source>
</evidence>